<gene>
    <name evidence="2" type="ORF">K0M31_012025</name>
</gene>
<evidence type="ECO:0000313" key="3">
    <source>
        <dbReference type="Proteomes" id="UP001177670"/>
    </source>
</evidence>
<name>A0AA40KVA0_9HYME</name>
<accession>A0AA40KVA0</accession>
<evidence type="ECO:0000313" key="2">
    <source>
        <dbReference type="EMBL" id="KAK1134243.1"/>
    </source>
</evidence>
<dbReference type="AlphaFoldDB" id="A0AA40KVA0"/>
<sequence>MSDHPLSPQRRSTDSLEIAPAADRRNRGPLSITNHATKNQILDDLADLCRGTVYFHHDRIRNDDYFPQGEEYEDEIGLDYGQMQRYFPSKPVSTYEERHEFE</sequence>
<reference evidence="2" key="1">
    <citation type="submission" date="2021-10" db="EMBL/GenBank/DDBJ databases">
        <title>Melipona bicolor Genome sequencing and assembly.</title>
        <authorList>
            <person name="Araujo N.S."/>
            <person name="Arias M.C."/>
        </authorList>
    </citation>
    <scope>NUCLEOTIDE SEQUENCE</scope>
    <source>
        <strain evidence="2">USP_2M_L1-L4_2017</strain>
        <tissue evidence="2">Whole body</tissue>
    </source>
</reference>
<comment type="caution">
    <text evidence="2">The sequence shown here is derived from an EMBL/GenBank/DDBJ whole genome shotgun (WGS) entry which is preliminary data.</text>
</comment>
<organism evidence="2 3">
    <name type="scientific">Melipona bicolor</name>
    <dbReference type="NCBI Taxonomy" id="60889"/>
    <lineage>
        <taxon>Eukaryota</taxon>
        <taxon>Metazoa</taxon>
        <taxon>Ecdysozoa</taxon>
        <taxon>Arthropoda</taxon>
        <taxon>Hexapoda</taxon>
        <taxon>Insecta</taxon>
        <taxon>Pterygota</taxon>
        <taxon>Neoptera</taxon>
        <taxon>Endopterygota</taxon>
        <taxon>Hymenoptera</taxon>
        <taxon>Apocrita</taxon>
        <taxon>Aculeata</taxon>
        <taxon>Apoidea</taxon>
        <taxon>Anthophila</taxon>
        <taxon>Apidae</taxon>
        <taxon>Melipona</taxon>
    </lineage>
</organism>
<dbReference type="Proteomes" id="UP001177670">
    <property type="component" value="Unassembled WGS sequence"/>
</dbReference>
<proteinExistence type="predicted"/>
<evidence type="ECO:0000256" key="1">
    <source>
        <dbReference type="SAM" id="MobiDB-lite"/>
    </source>
</evidence>
<protein>
    <submittedName>
        <fullName evidence="2">Uncharacterized protein</fullName>
    </submittedName>
</protein>
<keyword evidence="3" id="KW-1185">Reference proteome</keyword>
<feature type="region of interest" description="Disordered" evidence="1">
    <location>
        <begin position="1"/>
        <end position="32"/>
    </location>
</feature>
<dbReference type="EMBL" id="JAHYIQ010000003">
    <property type="protein sequence ID" value="KAK1134243.1"/>
    <property type="molecule type" value="Genomic_DNA"/>
</dbReference>